<dbReference type="Proteomes" id="UP001368500">
    <property type="component" value="Unassembled WGS sequence"/>
</dbReference>
<gene>
    <name evidence="2" type="ORF">AACH11_13640</name>
</gene>
<dbReference type="SUPFAM" id="SSF52096">
    <property type="entry name" value="ClpP/crotonase"/>
    <property type="match status" value="1"/>
</dbReference>
<dbReference type="Pfam" id="PF06833">
    <property type="entry name" value="MdcE"/>
    <property type="match status" value="1"/>
</dbReference>
<dbReference type="RefSeq" id="WP_341374939.1">
    <property type="nucleotide sequence ID" value="NZ_JBBUTF010000012.1"/>
</dbReference>
<dbReference type="Gene3D" id="3.90.226.10">
    <property type="entry name" value="2-enoyl-CoA Hydratase, Chain A, domain 1"/>
    <property type="match status" value="1"/>
</dbReference>
<comment type="caution">
    <text evidence="2">The sequence shown here is derived from an EMBL/GenBank/DDBJ whole genome shotgun (WGS) entry which is preliminary data.</text>
</comment>
<feature type="region of interest" description="Disordered" evidence="1">
    <location>
        <begin position="17"/>
        <end position="40"/>
    </location>
</feature>
<dbReference type="EMBL" id="JBBUTF010000012">
    <property type="protein sequence ID" value="MEK8027008.1"/>
    <property type="molecule type" value="Genomic_DNA"/>
</dbReference>
<evidence type="ECO:0000313" key="3">
    <source>
        <dbReference type="Proteomes" id="UP001368500"/>
    </source>
</evidence>
<proteinExistence type="predicted"/>
<protein>
    <submittedName>
        <fullName evidence="2">Biotin-independent malonate decarboxylase subunit gamma</fullName>
    </submittedName>
</protein>
<feature type="compositionally biased region" description="Low complexity" evidence="1">
    <location>
        <begin position="25"/>
        <end position="39"/>
    </location>
</feature>
<dbReference type="InterPro" id="IPR029045">
    <property type="entry name" value="ClpP/crotonase-like_dom_sf"/>
</dbReference>
<accession>A0ABU9BAT7</accession>
<name>A0ABU9BAT7_9BURK</name>
<feature type="region of interest" description="Disordered" evidence="1">
    <location>
        <begin position="247"/>
        <end position="299"/>
    </location>
</feature>
<sequence>MDAVRGLRATLEDAARAGIAGAEQPARPATATPSPTESPDWATLCTALFGPGHGVQADGWFLHGTATPRGGTQPLAIIGTTDHAPIGAALALRQAEAVLDVLARHPGRAIVLLIDTQGQQLRRQDELLGIHRAMAHLGQCIDLARRRGHRVLGLVYDQALSGGFITSGLMADACDALPQAEIRVMRLPAMARVTKLPESRLAELAQSNPVFAPGVEHYVAMGGVRRLWQGDLAAALRQALVDAGGEDGAGRGASGAASAATATVATTTPTPPDLRARLGAERGGRRLAATTRDRVLAAP</sequence>
<organism evidence="2 3">
    <name type="scientific">Pseudaquabacterium rugosum</name>
    <dbReference type="NCBI Taxonomy" id="2984194"/>
    <lineage>
        <taxon>Bacteria</taxon>
        <taxon>Pseudomonadati</taxon>
        <taxon>Pseudomonadota</taxon>
        <taxon>Betaproteobacteria</taxon>
        <taxon>Burkholderiales</taxon>
        <taxon>Sphaerotilaceae</taxon>
        <taxon>Pseudaquabacterium</taxon>
    </lineage>
</organism>
<feature type="compositionally biased region" description="Basic and acidic residues" evidence="1">
    <location>
        <begin position="274"/>
        <end position="284"/>
    </location>
</feature>
<reference evidence="2 3" key="1">
    <citation type="submission" date="2024-04" db="EMBL/GenBank/DDBJ databases">
        <title>Novel species of the genus Ideonella isolated from streams.</title>
        <authorList>
            <person name="Lu H."/>
        </authorList>
    </citation>
    <scope>NUCLEOTIDE SEQUENCE [LARGE SCALE GENOMIC DNA]</scope>
    <source>
        <strain evidence="2 3">BYS139W</strain>
    </source>
</reference>
<keyword evidence="3" id="KW-1185">Reference proteome</keyword>
<evidence type="ECO:0000256" key="1">
    <source>
        <dbReference type="SAM" id="MobiDB-lite"/>
    </source>
</evidence>
<feature type="compositionally biased region" description="Low complexity" evidence="1">
    <location>
        <begin position="254"/>
        <end position="268"/>
    </location>
</feature>
<evidence type="ECO:0000313" key="2">
    <source>
        <dbReference type="EMBL" id="MEK8027008.1"/>
    </source>
</evidence>